<evidence type="ECO:0000313" key="3">
    <source>
        <dbReference type="Proteomes" id="UP001420932"/>
    </source>
</evidence>
<dbReference type="Proteomes" id="UP001420932">
    <property type="component" value="Unassembled WGS sequence"/>
</dbReference>
<reference evidence="2 3" key="1">
    <citation type="submission" date="2024-01" db="EMBL/GenBank/DDBJ databases">
        <title>Genome assemblies of Stephania.</title>
        <authorList>
            <person name="Yang L."/>
        </authorList>
    </citation>
    <scope>NUCLEOTIDE SEQUENCE [LARGE SCALE GENOMIC DNA]</scope>
    <source>
        <strain evidence="2">YNDBR</strain>
        <tissue evidence="2">Leaf</tissue>
    </source>
</reference>
<gene>
    <name evidence="2" type="ORF">Syun_023077</name>
</gene>
<name>A0AAP0F956_9MAGN</name>
<feature type="region of interest" description="Disordered" evidence="1">
    <location>
        <begin position="140"/>
        <end position="177"/>
    </location>
</feature>
<protein>
    <submittedName>
        <fullName evidence="2">Uncharacterized protein</fullName>
    </submittedName>
</protein>
<accession>A0AAP0F956</accession>
<keyword evidence="3" id="KW-1185">Reference proteome</keyword>
<sequence length="177" mass="19783">MEAVELISLEYESAFECFLLRQIRELLRRDWDVRVVWVPRAAKVYRMARRHLANSLNHAVNFIPPTKLDILLSQDGSRGDKGMGKLSNFLRLSKFHSLNVATQTHVVHVVQEIATGTIVAQILDLLVEFIRLENIEKGVTPSKRNGGGPLPSPNIRGHHPSTLGELGRAGRSTAFKG</sequence>
<dbReference type="AlphaFoldDB" id="A0AAP0F956"/>
<evidence type="ECO:0000313" key="2">
    <source>
        <dbReference type="EMBL" id="KAK9107066.1"/>
    </source>
</evidence>
<dbReference type="EMBL" id="JBBNAF010000010">
    <property type="protein sequence ID" value="KAK9107066.1"/>
    <property type="molecule type" value="Genomic_DNA"/>
</dbReference>
<comment type="caution">
    <text evidence="2">The sequence shown here is derived from an EMBL/GenBank/DDBJ whole genome shotgun (WGS) entry which is preliminary data.</text>
</comment>
<proteinExistence type="predicted"/>
<organism evidence="2 3">
    <name type="scientific">Stephania yunnanensis</name>
    <dbReference type="NCBI Taxonomy" id="152371"/>
    <lineage>
        <taxon>Eukaryota</taxon>
        <taxon>Viridiplantae</taxon>
        <taxon>Streptophyta</taxon>
        <taxon>Embryophyta</taxon>
        <taxon>Tracheophyta</taxon>
        <taxon>Spermatophyta</taxon>
        <taxon>Magnoliopsida</taxon>
        <taxon>Ranunculales</taxon>
        <taxon>Menispermaceae</taxon>
        <taxon>Menispermoideae</taxon>
        <taxon>Cissampelideae</taxon>
        <taxon>Stephania</taxon>
    </lineage>
</organism>
<evidence type="ECO:0000256" key="1">
    <source>
        <dbReference type="SAM" id="MobiDB-lite"/>
    </source>
</evidence>